<accession>A0A7S0FKY2</accession>
<name>A0A7S0FKY2_9DINO</name>
<sequence length="247" mass="27383">MFRAVLASLTITSVFGITRELYTTNAVCKQNYCINPIFPGLAELPELTAKRWAKHSLENISSWLGFCAGVVDYDPALPVLNKTSMLQTYLRTRSIMRQRGELSLLMEPTEEMVRSLDKQALKTYFYHLSGMGIEAWDHPEPLKHSSHPLQSCARAVARLSCFTYFPRAYSGLPDGSEMGYSRPCKNACESYIQACDVDCCDDSVTCTWDAHANDTARKTTDITGKAVLLDAGYIDVDGPSHQCTGAA</sequence>
<dbReference type="EMBL" id="HBEG01029601">
    <property type="protein sequence ID" value="CAD8366825.1"/>
    <property type="molecule type" value="Transcribed_RNA"/>
</dbReference>
<evidence type="ECO:0000256" key="1">
    <source>
        <dbReference type="SAM" id="SignalP"/>
    </source>
</evidence>
<dbReference type="AlphaFoldDB" id="A0A7S0FKY2"/>
<evidence type="ECO:0000313" key="2">
    <source>
        <dbReference type="EMBL" id="CAD8366825.1"/>
    </source>
</evidence>
<keyword evidence="1" id="KW-0732">Signal</keyword>
<proteinExistence type="predicted"/>
<protein>
    <recommendedName>
        <fullName evidence="3">Phospholipase B-like</fullName>
    </recommendedName>
</protein>
<organism evidence="2">
    <name type="scientific">Pyrodinium bahamense</name>
    <dbReference type="NCBI Taxonomy" id="73915"/>
    <lineage>
        <taxon>Eukaryota</taxon>
        <taxon>Sar</taxon>
        <taxon>Alveolata</taxon>
        <taxon>Dinophyceae</taxon>
        <taxon>Gonyaulacales</taxon>
        <taxon>Pyrocystaceae</taxon>
        <taxon>Pyrodinium</taxon>
    </lineage>
</organism>
<feature type="signal peptide" evidence="1">
    <location>
        <begin position="1"/>
        <end position="16"/>
    </location>
</feature>
<gene>
    <name evidence="2" type="ORF">PBAH0796_LOCUS18096</name>
</gene>
<evidence type="ECO:0008006" key="3">
    <source>
        <dbReference type="Google" id="ProtNLM"/>
    </source>
</evidence>
<reference evidence="2" key="1">
    <citation type="submission" date="2021-01" db="EMBL/GenBank/DDBJ databases">
        <authorList>
            <person name="Corre E."/>
            <person name="Pelletier E."/>
            <person name="Niang G."/>
            <person name="Scheremetjew M."/>
            <person name="Finn R."/>
            <person name="Kale V."/>
            <person name="Holt S."/>
            <person name="Cochrane G."/>
            <person name="Meng A."/>
            <person name="Brown T."/>
            <person name="Cohen L."/>
        </authorList>
    </citation>
    <scope>NUCLEOTIDE SEQUENCE</scope>
    <source>
        <strain evidence="2">Pbaha01</strain>
    </source>
</reference>
<feature type="chain" id="PRO_5031178792" description="Phospholipase B-like" evidence="1">
    <location>
        <begin position="17"/>
        <end position="247"/>
    </location>
</feature>